<dbReference type="Gene3D" id="1.10.510.10">
    <property type="entry name" value="Transferase(Phosphotransferase) domain 1"/>
    <property type="match status" value="1"/>
</dbReference>
<dbReference type="Pfam" id="PF00069">
    <property type="entry name" value="Pkinase"/>
    <property type="match status" value="1"/>
</dbReference>
<keyword evidence="11" id="KW-1185">Reference proteome</keyword>
<evidence type="ECO:0000256" key="1">
    <source>
        <dbReference type="ARBA" id="ARBA00012513"/>
    </source>
</evidence>
<gene>
    <name evidence="10" type="ORF">CFOL_v3_00763</name>
</gene>
<dbReference type="AlphaFoldDB" id="A0A1Q3ANM8"/>
<comment type="catalytic activity">
    <reaction evidence="8">
        <text>L-seryl-[protein] + ATP = O-phospho-L-seryl-[protein] + ADP + H(+)</text>
        <dbReference type="Rhea" id="RHEA:17989"/>
        <dbReference type="Rhea" id="RHEA-COMP:9863"/>
        <dbReference type="Rhea" id="RHEA-COMP:11604"/>
        <dbReference type="ChEBI" id="CHEBI:15378"/>
        <dbReference type="ChEBI" id="CHEBI:29999"/>
        <dbReference type="ChEBI" id="CHEBI:30616"/>
        <dbReference type="ChEBI" id="CHEBI:83421"/>
        <dbReference type="ChEBI" id="CHEBI:456216"/>
        <dbReference type="EC" id="2.7.11.1"/>
    </reaction>
</comment>
<keyword evidence="5 10" id="KW-0418">Kinase</keyword>
<dbReference type="InterPro" id="IPR011009">
    <property type="entry name" value="Kinase-like_dom_sf"/>
</dbReference>
<dbReference type="PANTHER" id="PTHR48005">
    <property type="entry name" value="LEUCINE RICH REPEAT KINASE 2"/>
    <property type="match status" value="1"/>
</dbReference>
<evidence type="ECO:0000256" key="4">
    <source>
        <dbReference type="ARBA" id="ARBA00022741"/>
    </source>
</evidence>
<dbReference type="EMBL" id="BDDD01000024">
    <property type="protein sequence ID" value="GAV57225.1"/>
    <property type="molecule type" value="Genomic_DNA"/>
</dbReference>
<reference evidence="11" key="1">
    <citation type="submission" date="2016-04" db="EMBL/GenBank/DDBJ databases">
        <title>Cephalotus genome sequencing.</title>
        <authorList>
            <person name="Fukushima K."/>
            <person name="Hasebe M."/>
            <person name="Fang X."/>
        </authorList>
    </citation>
    <scope>NUCLEOTIDE SEQUENCE [LARGE SCALE GENOMIC DNA]</scope>
    <source>
        <strain evidence="11">cv. St1</strain>
    </source>
</reference>
<evidence type="ECO:0000259" key="9">
    <source>
        <dbReference type="PROSITE" id="PS50011"/>
    </source>
</evidence>
<organism evidence="10 11">
    <name type="scientific">Cephalotus follicularis</name>
    <name type="common">Albany pitcher plant</name>
    <dbReference type="NCBI Taxonomy" id="3775"/>
    <lineage>
        <taxon>Eukaryota</taxon>
        <taxon>Viridiplantae</taxon>
        <taxon>Streptophyta</taxon>
        <taxon>Embryophyta</taxon>
        <taxon>Tracheophyta</taxon>
        <taxon>Spermatophyta</taxon>
        <taxon>Magnoliopsida</taxon>
        <taxon>eudicotyledons</taxon>
        <taxon>Gunneridae</taxon>
        <taxon>Pentapetalae</taxon>
        <taxon>rosids</taxon>
        <taxon>fabids</taxon>
        <taxon>Oxalidales</taxon>
        <taxon>Cephalotaceae</taxon>
        <taxon>Cephalotus</taxon>
    </lineage>
</organism>
<dbReference type="Proteomes" id="UP000187406">
    <property type="component" value="Unassembled WGS sequence"/>
</dbReference>
<feature type="domain" description="Protein kinase" evidence="9">
    <location>
        <begin position="1"/>
        <end position="229"/>
    </location>
</feature>
<dbReference type="OrthoDB" id="1895577at2759"/>
<comment type="caution">
    <text evidence="10">The sequence shown here is derived from an EMBL/GenBank/DDBJ whole genome shotgun (WGS) entry which is preliminary data.</text>
</comment>
<keyword evidence="4" id="KW-0547">Nucleotide-binding</keyword>
<evidence type="ECO:0000256" key="2">
    <source>
        <dbReference type="ARBA" id="ARBA00022527"/>
    </source>
</evidence>
<evidence type="ECO:0000256" key="5">
    <source>
        <dbReference type="ARBA" id="ARBA00022777"/>
    </source>
</evidence>
<evidence type="ECO:0000256" key="3">
    <source>
        <dbReference type="ARBA" id="ARBA00022679"/>
    </source>
</evidence>
<dbReference type="InParanoid" id="A0A1Q3ANM8"/>
<dbReference type="PANTHER" id="PTHR48005:SF70">
    <property type="entry name" value="MDIS1-INTERACTING RECEPTOR LIKE KINASE 2-LIKE"/>
    <property type="match status" value="1"/>
</dbReference>
<sequence>VVVKKLHRLCKSGTAHIQYFKRDIEAPTKIRHRNIVKLYGCLHARHSYLVYDFLGGGSLAKIQSNDPTTAELDWIKRANVIKGMANALSCTTNDCLQSLRLSSNNVLLDSDYEAHISDFDTARTLEPNLSNSTSFAGTFGYLTPVRCLQLLDGWSWELIMGKHPGDLILSLSSSNSHQSLLEETLDQRLPRPKKRVADEFATITQLALACLQTNPQSLPTIKQVSQKLS</sequence>
<dbReference type="EC" id="2.7.11.1" evidence="1"/>
<proteinExistence type="predicted"/>
<dbReference type="SUPFAM" id="SSF56112">
    <property type="entry name" value="Protein kinase-like (PK-like)"/>
    <property type="match status" value="1"/>
</dbReference>
<dbReference type="InterPro" id="IPR000719">
    <property type="entry name" value="Prot_kinase_dom"/>
</dbReference>
<evidence type="ECO:0000256" key="7">
    <source>
        <dbReference type="ARBA" id="ARBA00047899"/>
    </source>
</evidence>
<evidence type="ECO:0000313" key="11">
    <source>
        <dbReference type="Proteomes" id="UP000187406"/>
    </source>
</evidence>
<dbReference type="InterPro" id="IPR051420">
    <property type="entry name" value="Ser_Thr_Kinases_DiverseReg"/>
</dbReference>
<keyword evidence="3" id="KW-0808">Transferase</keyword>
<accession>A0A1Q3ANM8</accession>
<feature type="non-terminal residue" evidence="10">
    <location>
        <position position="229"/>
    </location>
</feature>
<dbReference type="STRING" id="3775.A0A1Q3ANM8"/>
<dbReference type="GO" id="GO:0005524">
    <property type="term" value="F:ATP binding"/>
    <property type="evidence" value="ECO:0007669"/>
    <property type="project" value="UniProtKB-KW"/>
</dbReference>
<feature type="non-terminal residue" evidence="10">
    <location>
        <position position="1"/>
    </location>
</feature>
<protein>
    <recommendedName>
        <fullName evidence="1">non-specific serine/threonine protein kinase</fullName>
        <ecNumber evidence="1">2.7.11.1</ecNumber>
    </recommendedName>
</protein>
<evidence type="ECO:0000256" key="8">
    <source>
        <dbReference type="ARBA" id="ARBA00048679"/>
    </source>
</evidence>
<dbReference type="GO" id="GO:0004674">
    <property type="term" value="F:protein serine/threonine kinase activity"/>
    <property type="evidence" value="ECO:0007669"/>
    <property type="project" value="UniProtKB-KW"/>
</dbReference>
<evidence type="ECO:0000313" key="10">
    <source>
        <dbReference type="EMBL" id="GAV57225.1"/>
    </source>
</evidence>
<dbReference type="PROSITE" id="PS50011">
    <property type="entry name" value="PROTEIN_KINASE_DOM"/>
    <property type="match status" value="1"/>
</dbReference>
<keyword evidence="6" id="KW-0067">ATP-binding</keyword>
<evidence type="ECO:0000256" key="6">
    <source>
        <dbReference type="ARBA" id="ARBA00022840"/>
    </source>
</evidence>
<keyword evidence="2" id="KW-0723">Serine/threonine-protein kinase</keyword>
<comment type="catalytic activity">
    <reaction evidence="7">
        <text>L-threonyl-[protein] + ATP = O-phospho-L-threonyl-[protein] + ADP + H(+)</text>
        <dbReference type="Rhea" id="RHEA:46608"/>
        <dbReference type="Rhea" id="RHEA-COMP:11060"/>
        <dbReference type="Rhea" id="RHEA-COMP:11605"/>
        <dbReference type="ChEBI" id="CHEBI:15378"/>
        <dbReference type="ChEBI" id="CHEBI:30013"/>
        <dbReference type="ChEBI" id="CHEBI:30616"/>
        <dbReference type="ChEBI" id="CHEBI:61977"/>
        <dbReference type="ChEBI" id="CHEBI:456216"/>
        <dbReference type="EC" id="2.7.11.1"/>
    </reaction>
</comment>
<name>A0A1Q3ANM8_CEPFO</name>